<dbReference type="PANTHER" id="PTHR12684:SF2">
    <property type="entry name" value="TRNA 2'-PHOSPHOTRANSFERASE 1"/>
    <property type="match status" value="1"/>
</dbReference>
<dbReference type="Proteomes" id="UP000007967">
    <property type="component" value="Chromosome"/>
</dbReference>
<dbReference type="RefSeq" id="WP_012923257.1">
    <property type="nucleotide sequence ID" value="NC_013729.1"/>
</dbReference>
<dbReference type="InterPro" id="IPR002745">
    <property type="entry name" value="Ptrans_KptA/Tpt1"/>
</dbReference>
<dbReference type="eggNOG" id="COG1859">
    <property type="taxonomic scope" value="Bacteria"/>
</dbReference>
<keyword evidence="2 4" id="KW-0808">Transferase</keyword>
<comment type="similarity">
    <text evidence="1">Belongs to the KptA/TPT1 family.</text>
</comment>
<evidence type="ECO:0000313" key="4">
    <source>
        <dbReference type="EMBL" id="ADB34703.1"/>
    </source>
</evidence>
<dbReference type="PANTHER" id="PTHR12684">
    <property type="entry name" value="PUTATIVE PHOSPHOTRANSFERASE"/>
    <property type="match status" value="1"/>
</dbReference>
<evidence type="ECO:0000313" key="5">
    <source>
        <dbReference type="Proteomes" id="UP000007967"/>
    </source>
</evidence>
<dbReference type="AlphaFoldDB" id="D2PPA7"/>
<reference evidence="4 5" key="2">
    <citation type="journal article" date="2010" name="Stand. Genomic Sci.">
        <title>Complete genome sequence of Kribbella flavida type strain (IFO 14399).</title>
        <authorList>
            <person name="Pukall R."/>
            <person name="Lapidus A."/>
            <person name="Glavina Del Rio T."/>
            <person name="Copeland A."/>
            <person name="Tice H."/>
            <person name="Cheng J.-F."/>
            <person name="Lucas S."/>
            <person name="Chen F."/>
            <person name="Nolan M."/>
            <person name="LaButti K."/>
            <person name="Pati A."/>
            <person name="Ivanova N."/>
            <person name="Mavrommatis K."/>
            <person name="Mikhailova N."/>
            <person name="Pitluck S."/>
            <person name="Bruce D."/>
            <person name="Goodwin L."/>
            <person name="Land M."/>
            <person name="Hauser L."/>
            <person name="Chang Y.-J."/>
            <person name="Jeffries C.D."/>
            <person name="Chen A."/>
            <person name="Palaniappan K."/>
            <person name="Chain P."/>
            <person name="Rohde M."/>
            <person name="Goeker M."/>
            <person name="Bristow J."/>
            <person name="Eisen J.A."/>
            <person name="Markowitz V."/>
            <person name="Hugenholtz P."/>
            <person name="Kyrpides N.C."/>
            <person name="Klenk H.-P."/>
            <person name="Brettin T."/>
        </authorList>
    </citation>
    <scope>NUCLEOTIDE SEQUENCE [LARGE SCALE GENOMIC DNA]</scope>
    <source>
        <strain evidence="5">DSM 17836 / JCM 10339 / NBRC 14399</strain>
    </source>
</reference>
<dbReference type="EMBL" id="CP001736">
    <property type="protein sequence ID" value="ADB34703.1"/>
    <property type="molecule type" value="Genomic_DNA"/>
</dbReference>
<proteinExistence type="inferred from homology"/>
<dbReference type="STRING" id="479435.Kfla_5697"/>
<organism evidence="4 5">
    <name type="scientific">Kribbella flavida (strain DSM 17836 / JCM 10339 / NBRC 14399)</name>
    <dbReference type="NCBI Taxonomy" id="479435"/>
    <lineage>
        <taxon>Bacteria</taxon>
        <taxon>Bacillati</taxon>
        <taxon>Actinomycetota</taxon>
        <taxon>Actinomycetes</taxon>
        <taxon>Propionibacteriales</taxon>
        <taxon>Kribbellaceae</taxon>
        <taxon>Kribbella</taxon>
    </lineage>
</organism>
<evidence type="ECO:0000256" key="2">
    <source>
        <dbReference type="ARBA" id="ARBA00022679"/>
    </source>
</evidence>
<keyword evidence="5" id="KW-1185">Reference proteome</keyword>
<evidence type="ECO:0000256" key="1">
    <source>
        <dbReference type="ARBA" id="ARBA00009836"/>
    </source>
</evidence>
<dbReference type="SUPFAM" id="SSF56399">
    <property type="entry name" value="ADP-ribosylation"/>
    <property type="match status" value="1"/>
</dbReference>
<dbReference type="Gene3D" id="3.20.170.30">
    <property type="match status" value="1"/>
</dbReference>
<gene>
    <name evidence="4" type="ordered locus">Kfla_5697</name>
</gene>
<dbReference type="InterPro" id="IPR042081">
    <property type="entry name" value="RNA_2'-PTrans_C"/>
</dbReference>
<dbReference type="Pfam" id="PF01885">
    <property type="entry name" value="PTS_2-RNA"/>
    <property type="match status" value="1"/>
</dbReference>
<sequence length="184" mass="20203">MSDVVRDSKRLSWLLRHGAGEQGLAMTADGWASIEDVCVLTDISRPALDRAVERNDKNRLEVDGDRIRACQGHSLAGMPVTREALENSWRRVHPADLLWHGTTRAAVEAIRREGLKPGRRTHVHLAPSRDSHVGKRFAAAVLLAVDPVDLVVFEAPNGVLLTRQVPPDAIVWGDAVHPAGWSGR</sequence>
<dbReference type="GO" id="GO:0008033">
    <property type="term" value="P:tRNA processing"/>
    <property type="evidence" value="ECO:0007669"/>
    <property type="project" value="TreeGrafter"/>
</dbReference>
<dbReference type="KEGG" id="kfl:Kfla_5697"/>
<protein>
    <submittedName>
        <fullName evidence="4">Phosphotransferase KptA/Tpt1</fullName>
    </submittedName>
</protein>
<evidence type="ECO:0000256" key="3">
    <source>
        <dbReference type="ARBA" id="ARBA00023027"/>
    </source>
</evidence>
<keyword evidence="3" id="KW-0520">NAD</keyword>
<dbReference type="Gene3D" id="1.10.10.970">
    <property type="entry name" value="RNA 2'-phosphotransferase, Tpt1/KptA family, N-terminal domain"/>
    <property type="match status" value="1"/>
</dbReference>
<dbReference type="HOGENOM" id="CLU_052998_4_0_11"/>
<dbReference type="OrthoDB" id="4537997at2"/>
<dbReference type="InterPro" id="IPR042080">
    <property type="entry name" value="RNA_2'-PTrans_N"/>
</dbReference>
<reference evidence="5" key="1">
    <citation type="submission" date="2009-09" db="EMBL/GenBank/DDBJ databases">
        <title>The complete genome of Kribbella flavida DSM 17836.</title>
        <authorList>
            <consortium name="US DOE Joint Genome Institute (JGI-PGF)"/>
            <person name="Lucas S."/>
            <person name="Copeland A."/>
            <person name="Lapidus A."/>
            <person name="Glavina del Rio T."/>
            <person name="Dalin E."/>
            <person name="Tice H."/>
            <person name="Bruce D."/>
            <person name="Goodwin L."/>
            <person name="Pitluck S."/>
            <person name="Kyrpides N."/>
            <person name="Mavromatis K."/>
            <person name="Ivanova N."/>
            <person name="Saunders E."/>
            <person name="Brettin T."/>
            <person name="Detter J.C."/>
            <person name="Han C."/>
            <person name="Larimer F."/>
            <person name="Land M."/>
            <person name="Hauser L."/>
            <person name="Markowitz V."/>
            <person name="Cheng J.-F."/>
            <person name="Hugenholtz P."/>
            <person name="Woyke T."/>
            <person name="Wu D."/>
            <person name="Pukall R."/>
            <person name="Klenk H.-P."/>
            <person name="Eisen J.A."/>
        </authorList>
    </citation>
    <scope>NUCLEOTIDE SEQUENCE [LARGE SCALE GENOMIC DNA]</scope>
    <source>
        <strain evidence="5">DSM 17836 / JCM 10339 / NBRC 14399</strain>
    </source>
</reference>
<accession>D2PPA7</accession>
<dbReference type="GO" id="GO:0000215">
    <property type="term" value="F:tRNA 2'-phosphotransferase activity"/>
    <property type="evidence" value="ECO:0007669"/>
    <property type="project" value="TreeGrafter"/>
</dbReference>
<name>D2PPA7_KRIFD</name>